<keyword evidence="4" id="KW-1185">Reference proteome</keyword>
<accession>A0AA41Q5Z6</accession>
<reference evidence="3" key="1">
    <citation type="submission" date="2022-01" db="EMBL/GenBank/DDBJ databases">
        <title>Genome-Based Taxonomic Classification of the Phylum Actinobacteria.</title>
        <authorList>
            <person name="Gao Y."/>
        </authorList>
    </citation>
    <scope>NUCLEOTIDE SEQUENCE</scope>
    <source>
        <strain evidence="3">KLBMP 8922</strain>
    </source>
</reference>
<dbReference type="SUPFAM" id="SSF55961">
    <property type="entry name" value="Bet v1-like"/>
    <property type="match status" value="1"/>
</dbReference>
<dbReference type="CDD" id="cd07814">
    <property type="entry name" value="SRPBCC_CalC_Aha1-like"/>
    <property type="match status" value="1"/>
</dbReference>
<dbReference type="Pfam" id="PF08327">
    <property type="entry name" value="AHSA1"/>
    <property type="match status" value="1"/>
</dbReference>
<proteinExistence type="inferred from homology"/>
<evidence type="ECO:0000256" key="1">
    <source>
        <dbReference type="ARBA" id="ARBA00006817"/>
    </source>
</evidence>
<protein>
    <submittedName>
        <fullName evidence="3">SRPBCC domain-containing protein</fullName>
    </submittedName>
</protein>
<evidence type="ECO:0000313" key="4">
    <source>
        <dbReference type="Proteomes" id="UP001165378"/>
    </source>
</evidence>
<organism evidence="3 4">
    <name type="scientific">Yinghuangia soli</name>
    <dbReference type="NCBI Taxonomy" id="2908204"/>
    <lineage>
        <taxon>Bacteria</taxon>
        <taxon>Bacillati</taxon>
        <taxon>Actinomycetota</taxon>
        <taxon>Actinomycetes</taxon>
        <taxon>Kitasatosporales</taxon>
        <taxon>Streptomycetaceae</taxon>
        <taxon>Yinghuangia</taxon>
    </lineage>
</organism>
<dbReference type="InterPro" id="IPR013538">
    <property type="entry name" value="ASHA1/2-like_C"/>
</dbReference>
<dbReference type="AlphaFoldDB" id="A0AA41Q5Z6"/>
<dbReference type="RefSeq" id="WP_235055445.1">
    <property type="nucleotide sequence ID" value="NZ_JAKFHA010000018.1"/>
</dbReference>
<name>A0AA41Q5Z6_9ACTN</name>
<dbReference type="EMBL" id="JAKFHA010000018">
    <property type="protein sequence ID" value="MCF2530787.1"/>
    <property type="molecule type" value="Genomic_DNA"/>
</dbReference>
<comment type="similarity">
    <text evidence="1">Belongs to the AHA1 family.</text>
</comment>
<dbReference type="InterPro" id="IPR023393">
    <property type="entry name" value="START-like_dom_sf"/>
</dbReference>
<dbReference type="Proteomes" id="UP001165378">
    <property type="component" value="Unassembled WGS sequence"/>
</dbReference>
<dbReference type="Gene3D" id="3.30.530.20">
    <property type="match status" value="1"/>
</dbReference>
<gene>
    <name evidence="3" type="ORF">LZ495_26710</name>
</gene>
<evidence type="ECO:0000313" key="3">
    <source>
        <dbReference type="EMBL" id="MCF2530787.1"/>
    </source>
</evidence>
<sequence length="146" mass="16039">MPDILHRVGVVAAPDAVYTALTTIDGLTGWWTDDATGDASAGGVIRFSSIPGGLDLKVLDTRPGELVRWEVVQGPKEWIGTHIVFGLSTSGDYTIVLFKHEGWREAAEFMHHCSTKWAIYMISLKKLVETGKGDPAPHDYTISDWN</sequence>
<evidence type="ECO:0000259" key="2">
    <source>
        <dbReference type="Pfam" id="PF08327"/>
    </source>
</evidence>
<feature type="domain" description="Activator of Hsp90 ATPase homologue 1/2-like C-terminal" evidence="2">
    <location>
        <begin position="12"/>
        <end position="129"/>
    </location>
</feature>
<comment type="caution">
    <text evidence="3">The sequence shown here is derived from an EMBL/GenBank/DDBJ whole genome shotgun (WGS) entry which is preliminary data.</text>
</comment>